<feature type="compositionally biased region" description="Low complexity" evidence="1">
    <location>
        <begin position="11"/>
        <end position="21"/>
    </location>
</feature>
<feature type="region of interest" description="Disordered" evidence="1">
    <location>
        <begin position="654"/>
        <end position="716"/>
    </location>
</feature>
<feature type="region of interest" description="Disordered" evidence="1">
    <location>
        <begin position="1"/>
        <end position="40"/>
    </location>
</feature>
<feature type="region of interest" description="Disordered" evidence="1">
    <location>
        <begin position="1259"/>
        <end position="1299"/>
    </location>
</feature>
<feature type="compositionally biased region" description="Basic and acidic residues" evidence="1">
    <location>
        <begin position="1260"/>
        <end position="1288"/>
    </location>
</feature>
<evidence type="ECO:0000313" key="4">
    <source>
        <dbReference type="Proteomes" id="UP001163846"/>
    </source>
</evidence>
<feature type="region of interest" description="Disordered" evidence="1">
    <location>
        <begin position="1625"/>
        <end position="1657"/>
    </location>
</feature>
<feature type="compositionally biased region" description="Pro residues" evidence="1">
    <location>
        <begin position="902"/>
        <end position="918"/>
    </location>
</feature>
<feature type="region of interest" description="Disordered" evidence="1">
    <location>
        <begin position="1101"/>
        <end position="1137"/>
    </location>
</feature>
<feature type="compositionally biased region" description="Polar residues" evidence="1">
    <location>
        <begin position="1"/>
        <end position="10"/>
    </location>
</feature>
<accession>A0AA38PCY3</accession>
<evidence type="ECO:0000256" key="1">
    <source>
        <dbReference type="SAM" id="MobiDB-lite"/>
    </source>
</evidence>
<dbReference type="EMBL" id="MU806071">
    <property type="protein sequence ID" value="KAJ3840620.1"/>
    <property type="molecule type" value="Genomic_DNA"/>
</dbReference>
<protein>
    <recommendedName>
        <fullName evidence="2">Arrestin C-terminal-like domain-containing protein</fullName>
    </recommendedName>
</protein>
<feature type="compositionally biased region" description="Polar residues" evidence="1">
    <location>
        <begin position="481"/>
        <end position="492"/>
    </location>
</feature>
<feature type="region of interest" description="Disordered" evidence="1">
    <location>
        <begin position="1561"/>
        <end position="1584"/>
    </location>
</feature>
<feature type="compositionally biased region" description="Low complexity" evidence="1">
    <location>
        <begin position="1462"/>
        <end position="1484"/>
    </location>
</feature>
<feature type="region of interest" description="Disordered" evidence="1">
    <location>
        <begin position="1321"/>
        <end position="1373"/>
    </location>
</feature>
<feature type="compositionally biased region" description="Polar residues" evidence="1">
    <location>
        <begin position="160"/>
        <end position="169"/>
    </location>
</feature>
<feature type="region of interest" description="Disordered" evidence="1">
    <location>
        <begin position="263"/>
        <end position="282"/>
    </location>
</feature>
<feature type="region of interest" description="Disordered" evidence="1">
    <location>
        <begin position="298"/>
        <end position="376"/>
    </location>
</feature>
<feature type="compositionally biased region" description="Acidic residues" evidence="1">
    <location>
        <begin position="1321"/>
        <end position="1333"/>
    </location>
</feature>
<comment type="caution">
    <text evidence="3">The sequence shown here is derived from an EMBL/GenBank/DDBJ whole genome shotgun (WGS) entry which is preliminary data.</text>
</comment>
<feature type="region of interest" description="Disordered" evidence="1">
    <location>
        <begin position="403"/>
        <end position="430"/>
    </location>
</feature>
<feature type="region of interest" description="Disordered" evidence="1">
    <location>
        <begin position="1448"/>
        <end position="1509"/>
    </location>
</feature>
<sequence length="1835" mass="198477">MQAQTTQPFDTTSIISSTKSINSKRHSQHNNTHGDGQSIISFAPSNIAGTNPGPLKNSLSIHLAESAVFLRTNDLTGRNRYGDSRPAYLRGVVRLELVKPTRISRIVLELGAKVGTIWPEAIHGIRDLTETHKVFSASETVFSAIATSARDRSASRQRSHNISNGTSFVTLEDDSPSASPMSSPTITNISTRGWISSDVRSIQSGTSGTITPTITRRALSADSAWTRTSGPAIPDDSSTSALGPPPPYPHPELALQIDPSNLNAAEASPNSPESPESAGGGADRQIYTESRISFQPGVNQSRAHAPSGIHHHHGHRSRSLANRAPPRGEEPNIPLHEVPEPSNSSSRHPYASPSATTSLSEVGGNDDNNAARSSGNMINNHYTQARTEPSRTQQSLISEPQLYAPHNSHSSHDDFHNEDNEPTRGRKNTRSRFSFANFGFGSKFIRAFSKSRSRSRGTGTEVCHNGQSQNGLGDSGERSPSRVSTRSGVSGITTMSTSTKDTSDTAKSKRSLSLPWKRRRRRASSSTTTSGMSALSIGSTTTTTTTHTTNQTDEIGFLDISSSRGLTSSPPPMPPLSSRSYSTSSETSASTSASHTQNPHALSQPSLNAVSPSPRSTSPSPDMSSSHMNRRSPSSDVRSHISISFADFAEMTQDGIVPSTPPSPSILSSIGSSITRPSSVLSRYSDRSRERGSSNNEDKIQDSNHGEKIKESGPGWREFPKGIYTYPILFPIPGHAPPSLDTAAAHRKEYGSQDLGVGGINGKAGSTGHSENNHFDDKEGGANTEALPRCTLKWQLKASVHRPGAFASKMQVTHDIHVVSGPSEDDGTAGGGGDDGNGTGTGGGGGGGETVIVERIWDGGVAAGDTSSNSRLNRDPPTTLMPPPIPTQTGTHNQTRSGRPLRPLPPPPPTASPIPPSPTSATFLPSTSSFLDFQDSPRFANPTSAAIPSSLPPNPPLRSPLPPPPFPSRAAADNGSGSLHYMITICGRSFPIGGEIPIEITLMPLEKVRVHRVGVVIEQKIEYHTQFKKVERTDPLLTVPLLSVKHESPPSSSSSKDKAKELKHILPLESDDPEALRKSPLYGIMRKSLMRSVRRGECMELDQGDENFETDEAEEASDASEFEDEDDDDDDEDESDDVDENLDLFMDLDSLGSSESGGAERPQQPFRKAAILRKHKRCRLPPNALSSLASSLMGPGPWTLSLSLPVPITHASNLTPTQVKEHEAKVEDYRQQLQNGQEFDGVGAGGGFGGGFGSGLGYRSKRDSGGTGKDKNWDKGVKKKEKKPELVDVGRGLLPSNKNKRSNVTISHLLKCVIRVERGELEDDDAQDEELNSDEQPVNQPTPSSPHVSILANSNGTRSGVGERQPGVLADADRSGWDDEWEYVQSNKEVRMEREIRERTIRLQEPSKPIPRSKPKAKKKRKLFDIVVQTPIQILSCRCNPEFASLPQYTPHQQTDQHETIPASSVPSTASTSSSFNVASVPSTPGAGPSNLNYNPVHQSSSSLSNPGESYASIATDACPCIAKARLRQARRERKMRRRELRRELREQKKELQKFMERRRSRMLEVENQQRGHKERNRDRDGLEDEVQHIEDAEEEELLERVQDAERERRAQARIRRREALVALSSPPTMPLPPPPPLPSLTGSPLSLLPPPPPTHMDPPLFSNQEAPHQRTSISSANTTYTLNTASTTRSSYTSHTSHTNASIISGTPSILRNGKTKRSSGFSGLGFGGIITARPTQTALNRRLTGGSQFSQVSQLSYQSQSTRSQSSASWQLTSASPSPRIGSEFDLSGRSGTFGDGVGLQGLLHYSREFEDLVAGHMDEAGEAPPMYEHLAL</sequence>
<dbReference type="Proteomes" id="UP001163846">
    <property type="component" value="Unassembled WGS sequence"/>
</dbReference>
<feature type="compositionally biased region" description="Low complexity" evidence="1">
    <location>
        <begin position="611"/>
        <end position="635"/>
    </location>
</feature>
<feature type="compositionally biased region" description="Polar residues" evidence="1">
    <location>
        <begin position="1490"/>
        <end position="1508"/>
    </location>
</feature>
<feature type="compositionally biased region" description="Pro residues" evidence="1">
    <location>
        <begin position="950"/>
        <end position="967"/>
    </location>
</feature>
<feature type="compositionally biased region" description="Polar residues" evidence="1">
    <location>
        <begin position="29"/>
        <end position="40"/>
    </location>
</feature>
<feature type="compositionally biased region" description="Polar residues" evidence="1">
    <location>
        <begin position="341"/>
        <end position="376"/>
    </location>
</feature>
<evidence type="ECO:0000259" key="2">
    <source>
        <dbReference type="SMART" id="SM01017"/>
    </source>
</evidence>
<feature type="region of interest" description="Disordered" evidence="1">
    <location>
        <begin position="449"/>
        <end position="638"/>
    </location>
</feature>
<feature type="compositionally biased region" description="Low complexity" evidence="1">
    <location>
        <begin position="665"/>
        <end position="679"/>
    </location>
</feature>
<evidence type="ECO:0000313" key="3">
    <source>
        <dbReference type="EMBL" id="KAJ3840620.1"/>
    </source>
</evidence>
<feature type="compositionally biased region" description="Pro residues" evidence="1">
    <location>
        <begin position="1628"/>
        <end position="1639"/>
    </location>
</feature>
<feature type="compositionally biased region" description="Basic and acidic residues" evidence="1">
    <location>
        <begin position="684"/>
        <end position="711"/>
    </location>
</feature>
<feature type="compositionally biased region" description="Pro residues" evidence="1">
    <location>
        <begin position="1648"/>
        <end position="1657"/>
    </location>
</feature>
<reference evidence="3" key="1">
    <citation type="submission" date="2022-08" db="EMBL/GenBank/DDBJ databases">
        <authorList>
            <consortium name="DOE Joint Genome Institute"/>
            <person name="Min B."/>
            <person name="Riley R."/>
            <person name="Sierra-Patev S."/>
            <person name="Naranjo-Ortiz M."/>
            <person name="Looney B."/>
            <person name="Konkel Z."/>
            <person name="Slot J.C."/>
            <person name="Sakamoto Y."/>
            <person name="Steenwyk J.L."/>
            <person name="Rokas A."/>
            <person name="Carro J."/>
            <person name="Camarero S."/>
            <person name="Ferreira P."/>
            <person name="Molpeceres G."/>
            <person name="Ruiz-Duenas F.J."/>
            <person name="Serrano A."/>
            <person name="Henrissat B."/>
            <person name="Drula E."/>
            <person name="Hughes K.W."/>
            <person name="Mata J.L."/>
            <person name="Ishikawa N.K."/>
            <person name="Vargas-Isla R."/>
            <person name="Ushijima S."/>
            <person name="Smith C.A."/>
            <person name="Ahrendt S."/>
            <person name="Andreopoulos W."/>
            <person name="He G."/>
            <person name="Labutti K."/>
            <person name="Lipzen A."/>
            <person name="Ng V."/>
            <person name="Sandor L."/>
            <person name="Barry K."/>
            <person name="Martinez A.T."/>
            <person name="Xiao Y."/>
            <person name="Gibbons J.G."/>
            <person name="Terashima K."/>
            <person name="Hibbett D.S."/>
            <person name="Grigoriev I.V."/>
        </authorList>
    </citation>
    <scope>NUCLEOTIDE SEQUENCE</scope>
    <source>
        <strain evidence="3">TFB9207</strain>
    </source>
</reference>
<feature type="region of interest" description="Disordered" evidence="1">
    <location>
        <begin position="818"/>
        <end position="972"/>
    </location>
</feature>
<feature type="compositionally biased region" description="Low complexity" evidence="1">
    <location>
        <begin position="524"/>
        <end position="549"/>
    </location>
</feature>
<organism evidence="3 4">
    <name type="scientific">Lentinula raphanica</name>
    <dbReference type="NCBI Taxonomy" id="153919"/>
    <lineage>
        <taxon>Eukaryota</taxon>
        <taxon>Fungi</taxon>
        <taxon>Dikarya</taxon>
        <taxon>Basidiomycota</taxon>
        <taxon>Agaricomycotina</taxon>
        <taxon>Agaricomycetes</taxon>
        <taxon>Agaricomycetidae</taxon>
        <taxon>Agaricales</taxon>
        <taxon>Marasmiineae</taxon>
        <taxon>Omphalotaceae</taxon>
        <taxon>Lentinula</taxon>
    </lineage>
</organism>
<feature type="region of interest" description="Disordered" evidence="1">
    <location>
        <begin position="152"/>
        <end position="186"/>
    </location>
</feature>
<dbReference type="InterPro" id="IPR011022">
    <property type="entry name" value="Arrestin_C-like"/>
</dbReference>
<feature type="compositionally biased region" description="Low complexity" evidence="1">
    <location>
        <begin position="263"/>
        <end position="277"/>
    </location>
</feature>
<feature type="compositionally biased region" description="Polar residues" evidence="1">
    <location>
        <begin position="1334"/>
        <end position="1358"/>
    </location>
</feature>
<feature type="compositionally biased region" description="Basic residues" evidence="1">
    <location>
        <begin position="309"/>
        <end position="318"/>
    </location>
</feature>
<feature type="compositionally biased region" description="Polar residues" evidence="1">
    <location>
        <begin position="597"/>
        <end position="610"/>
    </location>
</feature>
<feature type="compositionally biased region" description="Low complexity" evidence="1">
    <location>
        <begin position="576"/>
        <end position="596"/>
    </location>
</feature>
<feature type="compositionally biased region" description="Gly residues" evidence="1">
    <location>
        <begin position="828"/>
        <end position="849"/>
    </location>
</feature>
<dbReference type="SMART" id="SM01017">
    <property type="entry name" value="Arrestin_C"/>
    <property type="match status" value="1"/>
</dbReference>
<name>A0AA38PCY3_9AGAR</name>
<feature type="region of interest" description="Disordered" evidence="1">
    <location>
        <begin position="221"/>
        <end position="255"/>
    </location>
</feature>
<feature type="region of interest" description="Disordered" evidence="1">
    <location>
        <begin position="1769"/>
        <end position="1790"/>
    </location>
</feature>
<dbReference type="Pfam" id="PF02752">
    <property type="entry name" value="Arrestin_C"/>
    <property type="match status" value="1"/>
</dbReference>
<keyword evidence="4" id="KW-1185">Reference proteome</keyword>
<proteinExistence type="predicted"/>
<feature type="domain" description="Arrestin C-terminal-like" evidence="2">
    <location>
        <begin position="975"/>
        <end position="1439"/>
    </location>
</feature>
<gene>
    <name evidence="3" type="ORF">F5878DRAFT_612587</name>
</gene>
<feature type="compositionally biased region" description="Basic and acidic residues" evidence="1">
    <location>
        <begin position="410"/>
        <end position="424"/>
    </location>
</feature>